<evidence type="ECO:0000256" key="2">
    <source>
        <dbReference type="SAM" id="Coils"/>
    </source>
</evidence>
<proteinExistence type="predicted"/>
<keyword evidence="4" id="KW-1185">Reference proteome</keyword>
<dbReference type="OrthoDB" id="239865at2759"/>
<reference evidence="3" key="1">
    <citation type="submission" date="2021-01" db="EMBL/GenBank/DDBJ databases">
        <authorList>
            <consortium name="Genoscope - CEA"/>
            <person name="William W."/>
        </authorList>
    </citation>
    <scope>NUCLEOTIDE SEQUENCE</scope>
</reference>
<dbReference type="SMART" id="SM00320">
    <property type="entry name" value="WD40"/>
    <property type="match status" value="4"/>
</dbReference>
<dbReference type="OMA" id="HTENVQC"/>
<dbReference type="Pfam" id="PF00400">
    <property type="entry name" value="WD40"/>
    <property type="match status" value="2"/>
</dbReference>
<evidence type="ECO:0000313" key="3">
    <source>
        <dbReference type="EMBL" id="CAD8201561.1"/>
    </source>
</evidence>
<dbReference type="AlphaFoldDB" id="A0A8S1XKB5"/>
<dbReference type="GO" id="GO:0043022">
    <property type="term" value="F:ribosome binding"/>
    <property type="evidence" value="ECO:0007669"/>
    <property type="project" value="InterPro"/>
</dbReference>
<organism evidence="3 4">
    <name type="scientific">Paramecium octaurelia</name>
    <dbReference type="NCBI Taxonomy" id="43137"/>
    <lineage>
        <taxon>Eukaryota</taxon>
        <taxon>Sar</taxon>
        <taxon>Alveolata</taxon>
        <taxon>Ciliophora</taxon>
        <taxon>Intramacronucleata</taxon>
        <taxon>Oligohymenophorea</taxon>
        <taxon>Peniculida</taxon>
        <taxon>Parameciidae</taxon>
        <taxon>Paramecium</taxon>
    </lineage>
</organism>
<comment type="caution">
    <text evidence="3">The sequence shown here is derived from an EMBL/GenBank/DDBJ whole genome shotgun (WGS) entry which is preliminary data.</text>
</comment>
<dbReference type="PANTHER" id="PTHR19868">
    <property type="entry name" value="RECEPTOR FOR ACTIVATED PROTEIN KINASE C RACK1"/>
    <property type="match status" value="1"/>
</dbReference>
<dbReference type="Proteomes" id="UP000683925">
    <property type="component" value="Unassembled WGS sequence"/>
</dbReference>
<feature type="coiled-coil region" evidence="2">
    <location>
        <begin position="268"/>
        <end position="295"/>
    </location>
</feature>
<dbReference type="InterPro" id="IPR045223">
    <property type="entry name" value="RACK1-like"/>
</dbReference>
<gene>
    <name evidence="3" type="ORF">POCTA_138.1.T1250021</name>
</gene>
<keyword evidence="2" id="KW-0175">Coiled coil</keyword>
<feature type="repeat" description="WD" evidence="1">
    <location>
        <begin position="477"/>
        <end position="518"/>
    </location>
</feature>
<dbReference type="PROSITE" id="PS50294">
    <property type="entry name" value="WD_REPEATS_REGION"/>
    <property type="match status" value="2"/>
</dbReference>
<dbReference type="EMBL" id="CAJJDP010000125">
    <property type="protein sequence ID" value="CAD8201561.1"/>
    <property type="molecule type" value="Genomic_DNA"/>
</dbReference>
<name>A0A8S1XKB5_PAROT</name>
<dbReference type="GO" id="GO:0045182">
    <property type="term" value="F:translation regulator activity"/>
    <property type="evidence" value="ECO:0007669"/>
    <property type="project" value="InterPro"/>
</dbReference>
<keyword evidence="1" id="KW-0853">WD repeat</keyword>
<dbReference type="InterPro" id="IPR001680">
    <property type="entry name" value="WD40_rpt"/>
</dbReference>
<sequence length="737" mass="86182">MMSSIDFSKCLLHNENGIIFDTDQQHLEKKIYCIKCLAQNYQNLIPIENILDFKRELIQILIQEQKHQNENNIQKLGEIIQSQSDIKCNVDKNIINLNEQIETIHRDSTLLFNLNVDVQDEESFQSIFYQVQQQSQRAFQIKELLNQQLKNLEQVKVYIREKITEIQFENSQQVKEMIQNLQQLSNGQSKNKNVKCQAHTQDGFMIDLNESSAIKGRIACQDCIQNQKISFTKLEEFNIQCQKHLETKKSIIELTQPDCFSSKINLAIEKLNEHITRVQQNLSNLLSELKGLSDTHLDDLSKEQSRNMKNFKDLSQSELIELADEISNKQSLKEYEKKIKQQNQTKIRKCQEALNQTHNDQLKLILQFYQEVYKIELCNKNQNIERIRGSNRLKICSCTIQLQLNNNKSTQSKILDQHCKNTSQKMTYQQISTIKQEKWCFAISFYRDGSQMVVSSNQQIKVFKNQNAQFSVTQTINQGHTENVQCLKFMNRSQRFVSGGKDKQIIVWSLDDKQQYFCEQRLVGHGYGVTCLEFNKEENLLISGSTDDKVRFWTLKNQWEMSETYIQHNSQVQALSLSENQQFLVSCSIETIFVHHIIDRQNLKCEHIQTIPSQFPIYRISFITNNIFVFQCSKSSLQIYQQENNSQSFSAKDQIQISNTEGCCQFSPLIYLSDQGLLLFKSGQNIYLLKRTNNHQFTISERIQYPGIETFAAISQNGQYLSAWNKQLQEIQIRKLV</sequence>
<evidence type="ECO:0000256" key="1">
    <source>
        <dbReference type="PROSITE-ProRule" id="PRU00221"/>
    </source>
</evidence>
<protein>
    <recommendedName>
        <fullName evidence="5">WD domain, G-beta repeat protein</fullName>
    </recommendedName>
</protein>
<feature type="repeat" description="WD" evidence="1">
    <location>
        <begin position="522"/>
        <end position="563"/>
    </location>
</feature>
<dbReference type="PROSITE" id="PS50082">
    <property type="entry name" value="WD_REPEATS_2"/>
    <property type="match status" value="2"/>
</dbReference>
<evidence type="ECO:0008006" key="5">
    <source>
        <dbReference type="Google" id="ProtNLM"/>
    </source>
</evidence>
<evidence type="ECO:0000313" key="4">
    <source>
        <dbReference type="Proteomes" id="UP000683925"/>
    </source>
</evidence>
<accession>A0A8S1XKB5</accession>